<dbReference type="Pfam" id="PF04290">
    <property type="entry name" value="DctQ"/>
    <property type="match status" value="1"/>
</dbReference>
<keyword evidence="12" id="KW-1185">Reference proteome</keyword>
<organism evidence="11 12">
    <name type="scientific">Ornithinimicrobium avium</name>
    <dbReference type="NCBI Taxonomy" id="2283195"/>
    <lineage>
        <taxon>Bacteria</taxon>
        <taxon>Bacillati</taxon>
        <taxon>Actinomycetota</taxon>
        <taxon>Actinomycetes</taxon>
        <taxon>Micrococcales</taxon>
        <taxon>Ornithinimicrobiaceae</taxon>
        <taxon>Ornithinimicrobium</taxon>
    </lineage>
</organism>
<dbReference type="InterPro" id="IPR007387">
    <property type="entry name" value="TRAP_DctQ"/>
</dbReference>
<evidence type="ECO:0000313" key="11">
    <source>
        <dbReference type="EMBL" id="AXH97808.1"/>
    </source>
</evidence>
<comment type="subcellular location">
    <subcellularLocation>
        <location evidence="1">Cell inner membrane</location>
        <topology evidence="1">Multi-pass membrane protein</topology>
    </subcellularLocation>
</comment>
<gene>
    <name evidence="11" type="ORF">DV701_01295</name>
</gene>
<feature type="transmembrane region" description="Helical" evidence="9">
    <location>
        <begin position="7"/>
        <end position="27"/>
    </location>
</feature>
<feature type="domain" description="Tripartite ATP-independent periplasmic transporters DctQ component" evidence="10">
    <location>
        <begin position="23"/>
        <end position="152"/>
    </location>
</feature>
<dbReference type="KEGG" id="orn:DV701_01295"/>
<dbReference type="GO" id="GO:0005886">
    <property type="term" value="C:plasma membrane"/>
    <property type="evidence" value="ECO:0007669"/>
    <property type="project" value="UniProtKB-SubCell"/>
</dbReference>
<dbReference type="OrthoDB" id="2085311at2"/>
<evidence type="ECO:0000256" key="9">
    <source>
        <dbReference type="SAM" id="Phobius"/>
    </source>
</evidence>
<evidence type="ECO:0000256" key="2">
    <source>
        <dbReference type="ARBA" id="ARBA00022448"/>
    </source>
</evidence>
<evidence type="ECO:0000256" key="4">
    <source>
        <dbReference type="ARBA" id="ARBA00022519"/>
    </source>
</evidence>
<reference evidence="11 12" key="1">
    <citation type="submission" date="2018-07" db="EMBL/GenBank/DDBJ databases">
        <title>Complete genome sequencing of Ornithinimicrobium sp. AMA3305.</title>
        <authorList>
            <person name="Bae J.-W."/>
        </authorList>
    </citation>
    <scope>NUCLEOTIDE SEQUENCE [LARGE SCALE GENOMIC DNA]</scope>
    <source>
        <strain evidence="11 12">AMA3305</strain>
    </source>
</reference>
<evidence type="ECO:0000256" key="5">
    <source>
        <dbReference type="ARBA" id="ARBA00022692"/>
    </source>
</evidence>
<evidence type="ECO:0000313" key="12">
    <source>
        <dbReference type="Proteomes" id="UP000253790"/>
    </source>
</evidence>
<dbReference type="PANTHER" id="PTHR35011">
    <property type="entry name" value="2,3-DIKETO-L-GULONATE TRAP TRANSPORTER SMALL PERMEASE PROTEIN YIAM"/>
    <property type="match status" value="1"/>
</dbReference>
<name>A0A345NS00_9MICO</name>
<feature type="transmembrane region" description="Helical" evidence="9">
    <location>
        <begin position="85"/>
        <end position="108"/>
    </location>
</feature>
<feature type="transmembrane region" description="Helical" evidence="9">
    <location>
        <begin position="128"/>
        <end position="149"/>
    </location>
</feature>
<dbReference type="InterPro" id="IPR055348">
    <property type="entry name" value="DctQ"/>
</dbReference>
<accession>A0A345NS00</accession>
<evidence type="ECO:0000256" key="1">
    <source>
        <dbReference type="ARBA" id="ARBA00004429"/>
    </source>
</evidence>
<feature type="transmembrane region" description="Helical" evidence="9">
    <location>
        <begin position="47"/>
        <end position="64"/>
    </location>
</feature>
<keyword evidence="7 9" id="KW-0472">Membrane</keyword>
<dbReference type="GO" id="GO:0022857">
    <property type="term" value="F:transmembrane transporter activity"/>
    <property type="evidence" value="ECO:0007669"/>
    <property type="project" value="TreeGrafter"/>
</dbReference>
<dbReference type="EMBL" id="CP031229">
    <property type="protein sequence ID" value="AXH97808.1"/>
    <property type="molecule type" value="Genomic_DNA"/>
</dbReference>
<dbReference type="PANTHER" id="PTHR35011:SF2">
    <property type="entry name" value="2,3-DIKETO-L-GULONATE TRAP TRANSPORTER SMALL PERMEASE PROTEIN YIAM"/>
    <property type="match status" value="1"/>
</dbReference>
<dbReference type="AlphaFoldDB" id="A0A345NS00"/>
<sequence>MRAVRRVVDLVLAALCIVVFTALVLIVSWQVFTREVLNFSAPWTEEAARYTFVVLALVAAAYVFSERGHIAVEMLVEKLPARGQLVMGLLIEAIVIFFTAFTFVWGGWRIALNAWNQHLSTLPITVGQVYLVMPVAGVLILFYSVYHVIGILSGAESATPEFDENAEAI</sequence>
<comment type="similarity">
    <text evidence="8">Belongs to the TRAP transporter small permease family.</text>
</comment>
<proteinExistence type="inferred from homology"/>
<evidence type="ECO:0000256" key="7">
    <source>
        <dbReference type="ARBA" id="ARBA00023136"/>
    </source>
</evidence>
<keyword evidence="2" id="KW-0813">Transport</keyword>
<evidence type="ECO:0000256" key="8">
    <source>
        <dbReference type="ARBA" id="ARBA00038436"/>
    </source>
</evidence>
<protein>
    <submittedName>
        <fullName evidence="11">TRAP transporter small permease</fullName>
    </submittedName>
</protein>
<keyword evidence="3" id="KW-1003">Cell membrane</keyword>
<keyword evidence="4" id="KW-0997">Cell inner membrane</keyword>
<keyword evidence="6 9" id="KW-1133">Transmembrane helix</keyword>
<keyword evidence="5 9" id="KW-0812">Transmembrane</keyword>
<evidence type="ECO:0000256" key="3">
    <source>
        <dbReference type="ARBA" id="ARBA00022475"/>
    </source>
</evidence>
<evidence type="ECO:0000259" key="10">
    <source>
        <dbReference type="Pfam" id="PF04290"/>
    </source>
</evidence>
<dbReference type="GO" id="GO:0015740">
    <property type="term" value="P:C4-dicarboxylate transport"/>
    <property type="evidence" value="ECO:0007669"/>
    <property type="project" value="TreeGrafter"/>
</dbReference>
<dbReference type="Proteomes" id="UP000253790">
    <property type="component" value="Chromosome"/>
</dbReference>
<evidence type="ECO:0000256" key="6">
    <source>
        <dbReference type="ARBA" id="ARBA00022989"/>
    </source>
</evidence>